<dbReference type="Gene3D" id="3.40.50.850">
    <property type="entry name" value="Isochorismatase-like"/>
    <property type="match status" value="1"/>
</dbReference>
<dbReference type="OrthoDB" id="9794942at2"/>
<proteinExistence type="predicted"/>
<keyword evidence="4" id="KW-1185">Reference proteome</keyword>
<dbReference type="EMBL" id="QGDB01000013">
    <property type="protein sequence ID" value="PWL16343.1"/>
    <property type="molecule type" value="Genomic_DNA"/>
</dbReference>
<reference evidence="3 4" key="1">
    <citation type="submission" date="2018-05" db="EMBL/GenBank/DDBJ databases">
        <title>Comparative genomic sequence analysis between strain HN4 and CCM 8460T (Falsochrobactrum ovis) will provide more evidence to prove that HN4 is a new species of Falsochrobactrum.</title>
        <authorList>
            <person name="Lyu W."/>
            <person name="Sun L."/>
            <person name="Yao L."/>
        </authorList>
    </citation>
    <scope>NUCLEOTIDE SEQUENCE [LARGE SCALE GENOMIC DNA]</scope>
    <source>
        <strain evidence="3 4">HN4</strain>
    </source>
</reference>
<dbReference type="GO" id="GO:0016787">
    <property type="term" value="F:hydrolase activity"/>
    <property type="evidence" value="ECO:0007669"/>
    <property type="project" value="UniProtKB-KW"/>
</dbReference>
<dbReference type="InterPro" id="IPR050272">
    <property type="entry name" value="Isochorismatase-like_hydrls"/>
</dbReference>
<keyword evidence="1 3" id="KW-0378">Hydrolase</keyword>
<comment type="caution">
    <text evidence="3">The sequence shown here is derived from an EMBL/GenBank/DDBJ whole genome shotgun (WGS) entry which is preliminary data.</text>
</comment>
<protein>
    <submittedName>
        <fullName evidence="3">Cysteine hydrolase</fullName>
    </submittedName>
</protein>
<dbReference type="CDD" id="cd01014">
    <property type="entry name" value="nicotinamidase_related"/>
    <property type="match status" value="1"/>
</dbReference>
<dbReference type="Proteomes" id="UP000245865">
    <property type="component" value="Unassembled WGS sequence"/>
</dbReference>
<dbReference type="SUPFAM" id="SSF52499">
    <property type="entry name" value="Isochorismatase-like hydrolases"/>
    <property type="match status" value="1"/>
</dbReference>
<dbReference type="AlphaFoldDB" id="A0A316JBF9"/>
<dbReference type="InterPro" id="IPR036380">
    <property type="entry name" value="Isochorismatase-like_sf"/>
</dbReference>
<evidence type="ECO:0000313" key="4">
    <source>
        <dbReference type="Proteomes" id="UP000245865"/>
    </source>
</evidence>
<evidence type="ECO:0000313" key="3">
    <source>
        <dbReference type="EMBL" id="PWL16343.1"/>
    </source>
</evidence>
<evidence type="ECO:0000259" key="2">
    <source>
        <dbReference type="Pfam" id="PF00857"/>
    </source>
</evidence>
<evidence type="ECO:0000256" key="1">
    <source>
        <dbReference type="ARBA" id="ARBA00022801"/>
    </source>
</evidence>
<dbReference type="RefSeq" id="WP_109708033.1">
    <property type="nucleotide sequence ID" value="NZ_QGDB01000013.1"/>
</dbReference>
<name>A0A316JBF9_9HYPH</name>
<accession>A0A316JBF9</accession>
<sequence>MSKRAVVVVDLQNDYFPGGKYELVGIDKAAENAARVIEAARQKGDRVIHVQHIFPSPDAPFFTLDSEGIEINPVVASREGETVVVKNYPNSFLKTELKEILDADGIEDVVVVGAMSHMCIDATTRAASDFGYKTTVVQDACATRDLEHEGVTVPAASVHAAMMSALGFAYATITDTEAYVAQ</sequence>
<organism evidence="3 4">
    <name type="scientific">Falsochrobactrum shanghaiense</name>
    <dbReference type="NCBI Taxonomy" id="2201899"/>
    <lineage>
        <taxon>Bacteria</taxon>
        <taxon>Pseudomonadati</taxon>
        <taxon>Pseudomonadota</taxon>
        <taxon>Alphaproteobacteria</taxon>
        <taxon>Hyphomicrobiales</taxon>
        <taxon>Brucellaceae</taxon>
        <taxon>Falsochrobactrum</taxon>
    </lineage>
</organism>
<gene>
    <name evidence="3" type="ORF">DKP76_17995</name>
</gene>
<feature type="domain" description="Isochorismatase-like" evidence="2">
    <location>
        <begin position="5"/>
        <end position="148"/>
    </location>
</feature>
<dbReference type="PANTHER" id="PTHR43540:SF1">
    <property type="entry name" value="ISOCHORISMATASE HYDROLASE"/>
    <property type="match status" value="1"/>
</dbReference>
<dbReference type="Pfam" id="PF00857">
    <property type="entry name" value="Isochorismatase"/>
    <property type="match status" value="1"/>
</dbReference>
<dbReference type="InterPro" id="IPR000868">
    <property type="entry name" value="Isochorismatase-like_dom"/>
</dbReference>
<dbReference type="PANTHER" id="PTHR43540">
    <property type="entry name" value="PEROXYUREIDOACRYLATE/UREIDOACRYLATE AMIDOHYDROLASE-RELATED"/>
    <property type="match status" value="1"/>
</dbReference>